<feature type="transmembrane region" description="Helical" evidence="1">
    <location>
        <begin position="33"/>
        <end position="50"/>
    </location>
</feature>
<evidence type="ECO:0000256" key="1">
    <source>
        <dbReference type="RuleBase" id="RU004429"/>
    </source>
</evidence>
<dbReference type="InterPro" id="IPR001457">
    <property type="entry name" value="NADH_UbQ/plastoQ_OxRdtase_su6"/>
</dbReference>
<dbReference type="KEGG" id="jli:EXU32_12600"/>
<protein>
    <recommendedName>
        <fullName evidence="1">NADH-quinone oxidoreductase subunit J</fullName>
        <ecNumber evidence="1">7.1.1.-</ecNumber>
    </recommendedName>
</protein>
<keyword evidence="1" id="KW-0812">Transmembrane</keyword>
<reference evidence="2 3" key="1">
    <citation type="submission" date="2019-02" db="EMBL/GenBank/DDBJ databases">
        <title>Genomic data mining of an Antarctic deep-sea actinobacterium, Janibacterlimosus P3-3-X1.</title>
        <authorList>
            <person name="Liao L."/>
            <person name="Chen B."/>
        </authorList>
    </citation>
    <scope>NUCLEOTIDE SEQUENCE [LARGE SCALE GENOMIC DNA]</scope>
    <source>
        <strain evidence="2 3">P3-3-X1</strain>
    </source>
</reference>
<dbReference type="Pfam" id="PF00499">
    <property type="entry name" value="Oxidored_q3"/>
    <property type="match status" value="1"/>
</dbReference>
<dbReference type="RefSeq" id="WP_130630217.1">
    <property type="nucleotide sequence ID" value="NZ_CP036164.1"/>
</dbReference>
<dbReference type="STRING" id="1216970.GCA_001570985_02119"/>
<dbReference type="GO" id="GO:0005886">
    <property type="term" value="C:plasma membrane"/>
    <property type="evidence" value="ECO:0007669"/>
    <property type="project" value="UniProtKB-SubCell"/>
</dbReference>
<sequence>MTGTGEAVVFWVLSIIAVPGALALLFARKAVHAAIGMVLTMITVGVFYLLQEADFLGVVHIFVYTGAVMMLFLFVVMLVGVDHSSSLVEPLKGQRWLTALLSLAVIALLFGAVGQVTYTGDPSLADVNADPGNVEAIAYLVFGKYVWLFEVTAALLTVAALGAMVFAHRERIIAKPTQKEWMAKRFREGKNLAGLPVPGVYARHNAVDTPALLPDGSISELSLNRVLVARDQVTTPTRYTQLEDAETTTEGGLER</sequence>
<dbReference type="GO" id="GO:0048038">
    <property type="term" value="F:quinone binding"/>
    <property type="evidence" value="ECO:0007669"/>
    <property type="project" value="UniProtKB-UniRule"/>
</dbReference>
<gene>
    <name evidence="2" type="ORF">EXU32_12600</name>
</gene>
<keyword evidence="1" id="KW-0874">Quinone</keyword>
<dbReference type="InterPro" id="IPR042106">
    <property type="entry name" value="Nuo/plastoQ_OxRdtase_6_NuoJ"/>
</dbReference>
<comment type="subcellular location">
    <subcellularLocation>
        <location evidence="1">Cell membrane</location>
        <topology evidence="1">Multi-pass membrane protein</topology>
    </subcellularLocation>
</comment>
<keyword evidence="2" id="KW-0560">Oxidoreductase</keyword>
<feature type="transmembrane region" description="Helical" evidence="1">
    <location>
        <begin position="96"/>
        <end position="118"/>
    </location>
</feature>
<dbReference type="GO" id="GO:0016491">
    <property type="term" value="F:oxidoreductase activity"/>
    <property type="evidence" value="ECO:0007669"/>
    <property type="project" value="UniProtKB-KW"/>
</dbReference>
<proteinExistence type="inferred from homology"/>
<accession>A0A4P6MTN9</accession>
<feature type="transmembrane region" description="Helical" evidence="1">
    <location>
        <begin position="6"/>
        <end position="26"/>
    </location>
</feature>
<dbReference type="AlphaFoldDB" id="A0A4P6MTN9"/>
<dbReference type="PANTHER" id="PTHR33269:SF19">
    <property type="entry name" value="NADH-QUINONE OXIDOREDUCTASE SUBUNIT J"/>
    <property type="match status" value="1"/>
</dbReference>
<keyword evidence="1" id="KW-1003">Cell membrane</keyword>
<dbReference type="OrthoDB" id="13239at2"/>
<feature type="transmembrane region" description="Helical" evidence="1">
    <location>
        <begin position="62"/>
        <end position="84"/>
    </location>
</feature>
<dbReference type="Proteomes" id="UP000290408">
    <property type="component" value="Chromosome"/>
</dbReference>
<evidence type="ECO:0000313" key="3">
    <source>
        <dbReference type="Proteomes" id="UP000290408"/>
    </source>
</evidence>
<keyword evidence="3" id="KW-1185">Reference proteome</keyword>
<keyword evidence="1" id="KW-0472">Membrane</keyword>
<name>A0A4P6MTN9_9MICO</name>
<dbReference type="PANTHER" id="PTHR33269">
    <property type="entry name" value="NADH-UBIQUINONE OXIDOREDUCTASE CHAIN 6"/>
    <property type="match status" value="1"/>
</dbReference>
<dbReference type="GO" id="GO:0008137">
    <property type="term" value="F:NADH dehydrogenase (ubiquinone) activity"/>
    <property type="evidence" value="ECO:0007669"/>
    <property type="project" value="UniProtKB-UniRule"/>
</dbReference>
<evidence type="ECO:0000313" key="2">
    <source>
        <dbReference type="EMBL" id="QBF47014.1"/>
    </source>
</evidence>
<feature type="transmembrane region" description="Helical" evidence="1">
    <location>
        <begin position="145"/>
        <end position="167"/>
    </location>
</feature>
<comment type="similarity">
    <text evidence="1">Belongs to the complex I subunit 6 family.</text>
</comment>
<dbReference type="NCBIfam" id="NF005165">
    <property type="entry name" value="PRK06638.1-5"/>
    <property type="match status" value="1"/>
</dbReference>
<organism evidence="2 3">
    <name type="scientific">Janibacter limosus</name>
    <dbReference type="NCBI Taxonomy" id="53458"/>
    <lineage>
        <taxon>Bacteria</taxon>
        <taxon>Bacillati</taxon>
        <taxon>Actinomycetota</taxon>
        <taxon>Actinomycetes</taxon>
        <taxon>Micrococcales</taxon>
        <taxon>Intrasporangiaceae</taxon>
        <taxon>Janibacter</taxon>
    </lineage>
</organism>
<comment type="catalytic activity">
    <reaction evidence="1">
        <text>a quinone + NADH + 5 H(+)(in) = a quinol + NAD(+) + 4 H(+)(out)</text>
        <dbReference type="Rhea" id="RHEA:57888"/>
        <dbReference type="ChEBI" id="CHEBI:15378"/>
        <dbReference type="ChEBI" id="CHEBI:24646"/>
        <dbReference type="ChEBI" id="CHEBI:57540"/>
        <dbReference type="ChEBI" id="CHEBI:57945"/>
        <dbReference type="ChEBI" id="CHEBI:132124"/>
    </reaction>
</comment>
<dbReference type="EC" id="7.1.1.-" evidence="1"/>
<comment type="function">
    <text evidence="1">NDH-1 shuttles electrons from NADH, via FMN and iron-sulfur (Fe-S) centers, to quinones in the respiratory chain. Couples the redox reaction to proton translocation (for every two electrons transferred, four hydrogen ions are translocated across the cytoplasmic membrane), and thus conserves the redox energy in a proton gradient.</text>
</comment>
<keyword evidence="1" id="KW-0520">NAD</keyword>
<keyword evidence="1" id="KW-1133">Transmembrane helix</keyword>
<dbReference type="EMBL" id="CP036164">
    <property type="protein sequence ID" value="QBF47014.1"/>
    <property type="molecule type" value="Genomic_DNA"/>
</dbReference>
<dbReference type="Gene3D" id="1.20.120.1200">
    <property type="entry name" value="NADH-ubiquinone/plastoquinone oxidoreductase chain 6, subunit NuoJ"/>
    <property type="match status" value="1"/>
</dbReference>